<dbReference type="PROSITE" id="PS00356">
    <property type="entry name" value="HTH_LACI_1"/>
    <property type="match status" value="1"/>
</dbReference>
<sequence length="330" mass="36644">MKTIRDVAKIAGVSPATVSRVLNNKGYVSEEKKNRIEKVIREVGFEPNQVARGLAKKTSKTIALLVSDITNPFFPELAKGAEHIAHSNGFSLLLENTKGVDQEGTDYIKLLKNKYIDGVIVATHDIDKYLLETNTGIPMVVLEMENGIENTCTIKVDNFHGAMLATQHLLDVGCKKIAHIYGPLYDQTAYERLQGYQQAIRMHDDLSEITVAGDFTIEGGQSAVSQILKDYPDVDGLFAGNDLMAVGVIKELSRLKIRVPEDIAVCGFDGIYLTRIFSPEITTIEQPIYEMGELAAEKLIERINNPYINQEIIELKTKLVVRESTSKSLM</sequence>
<dbReference type="PANTHER" id="PTHR30146">
    <property type="entry name" value="LACI-RELATED TRANSCRIPTIONAL REPRESSOR"/>
    <property type="match status" value="1"/>
</dbReference>
<dbReference type="Pfam" id="PF00356">
    <property type="entry name" value="LacI"/>
    <property type="match status" value="1"/>
</dbReference>
<dbReference type="PANTHER" id="PTHR30146:SF109">
    <property type="entry name" value="HTH-TYPE TRANSCRIPTIONAL REGULATOR GALS"/>
    <property type="match status" value="1"/>
</dbReference>
<dbReference type="EMBL" id="JAFBEV010000008">
    <property type="protein sequence ID" value="MBM7657740.1"/>
    <property type="molecule type" value="Genomic_DNA"/>
</dbReference>
<evidence type="ECO:0000256" key="2">
    <source>
        <dbReference type="ARBA" id="ARBA00023125"/>
    </source>
</evidence>
<keyword evidence="3" id="KW-0804">Transcription</keyword>
<dbReference type="InterPro" id="IPR028082">
    <property type="entry name" value="Peripla_BP_I"/>
</dbReference>
<dbReference type="InterPro" id="IPR046335">
    <property type="entry name" value="LacI/GalR-like_sensor"/>
</dbReference>
<evidence type="ECO:0000259" key="5">
    <source>
        <dbReference type="PROSITE" id="PS50943"/>
    </source>
</evidence>
<accession>A0ABS2Q8U0</accession>
<keyword evidence="7" id="KW-1185">Reference proteome</keyword>
<comment type="caution">
    <text evidence="6">The sequence shown here is derived from an EMBL/GenBank/DDBJ whole genome shotgun (WGS) entry which is preliminary data.</text>
</comment>
<evidence type="ECO:0000313" key="7">
    <source>
        <dbReference type="Proteomes" id="UP000823201"/>
    </source>
</evidence>
<dbReference type="Pfam" id="PF13377">
    <property type="entry name" value="Peripla_BP_3"/>
    <property type="match status" value="1"/>
</dbReference>
<keyword evidence="2" id="KW-0238">DNA-binding</keyword>
<dbReference type="SMART" id="SM00354">
    <property type="entry name" value="HTH_LACI"/>
    <property type="match status" value="1"/>
</dbReference>
<dbReference type="InterPro" id="IPR010982">
    <property type="entry name" value="Lambda_DNA-bd_dom_sf"/>
</dbReference>
<dbReference type="PROSITE" id="PS50943">
    <property type="entry name" value="HTH_CROC1"/>
    <property type="match status" value="1"/>
</dbReference>
<dbReference type="PROSITE" id="PS50932">
    <property type="entry name" value="HTH_LACI_2"/>
    <property type="match status" value="1"/>
</dbReference>
<evidence type="ECO:0000259" key="4">
    <source>
        <dbReference type="PROSITE" id="PS50932"/>
    </source>
</evidence>
<dbReference type="SUPFAM" id="SSF47413">
    <property type="entry name" value="lambda repressor-like DNA-binding domains"/>
    <property type="match status" value="1"/>
</dbReference>
<proteinExistence type="predicted"/>
<dbReference type="Gene3D" id="1.10.260.40">
    <property type="entry name" value="lambda repressor-like DNA-binding domains"/>
    <property type="match status" value="1"/>
</dbReference>
<gene>
    <name evidence="6" type="ORF">JOC27_001190</name>
</gene>
<dbReference type="PRINTS" id="PR00036">
    <property type="entry name" value="HTHLACI"/>
</dbReference>
<keyword evidence="1" id="KW-0805">Transcription regulation</keyword>
<dbReference type="InterPro" id="IPR001387">
    <property type="entry name" value="Cro/C1-type_HTH"/>
</dbReference>
<feature type="domain" description="HTH lacI-type" evidence="4">
    <location>
        <begin position="2"/>
        <end position="56"/>
    </location>
</feature>
<dbReference type="Proteomes" id="UP000823201">
    <property type="component" value="Unassembled WGS sequence"/>
</dbReference>
<dbReference type="RefSeq" id="WP_239529903.1">
    <property type="nucleotide sequence ID" value="NZ_CBCRXA010000006.1"/>
</dbReference>
<feature type="domain" description="HTH cro/C1-type" evidence="5">
    <location>
        <begin position="3"/>
        <end position="50"/>
    </location>
</feature>
<organism evidence="6 7">
    <name type="scientific">Sporolactobacillus spathodeae</name>
    <dbReference type="NCBI Taxonomy" id="1465502"/>
    <lineage>
        <taxon>Bacteria</taxon>
        <taxon>Bacillati</taxon>
        <taxon>Bacillota</taxon>
        <taxon>Bacilli</taxon>
        <taxon>Bacillales</taxon>
        <taxon>Sporolactobacillaceae</taxon>
        <taxon>Sporolactobacillus</taxon>
    </lineage>
</organism>
<evidence type="ECO:0000256" key="3">
    <source>
        <dbReference type="ARBA" id="ARBA00023163"/>
    </source>
</evidence>
<name>A0ABS2Q8U0_9BACL</name>
<dbReference type="CDD" id="cd06267">
    <property type="entry name" value="PBP1_LacI_sugar_binding-like"/>
    <property type="match status" value="1"/>
</dbReference>
<dbReference type="Gene3D" id="3.40.50.2300">
    <property type="match status" value="2"/>
</dbReference>
<dbReference type="SUPFAM" id="SSF53822">
    <property type="entry name" value="Periplasmic binding protein-like I"/>
    <property type="match status" value="1"/>
</dbReference>
<reference evidence="6 7" key="1">
    <citation type="submission" date="2021-01" db="EMBL/GenBank/DDBJ databases">
        <title>Genomic Encyclopedia of Type Strains, Phase IV (KMG-IV): sequencing the most valuable type-strain genomes for metagenomic binning, comparative biology and taxonomic classification.</title>
        <authorList>
            <person name="Goeker M."/>
        </authorList>
    </citation>
    <scope>NUCLEOTIDE SEQUENCE [LARGE SCALE GENOMIC DNA]</scope>
    <source>
        <strain evidence="6 7">DSM 100968</strain>
    </source>
</reference>
<protein>
    <submittedName>
        <fullName evidence="6">LacI family transcriptional regulator</fullName>
    </submittedName>
</protein>
<dbReference type="CDD" id="cd01392">
    <property type="entry name" value="HTH_LacI"/>
    <property type="match status" value="1"/>
</dbReference>
<evidence type="ECO:0000256" key="1">
    <source>
        <dbReference type="ARBA" id="ARBA00023015"/>
    </source>
</evidence>
<evidence type="ECO:0000313" key="6">
    <source>
        <dbReference type="EMBL" id="MBM7657740.1"/>
    </source>
</evidence>
<dbReference type="InterPro" id="IPR000843">
    <property type="entry name" value="HTH_LacI"/>
</dbReference>